<dbReference type="Proteomes" id="UP001189429">
    <property type="component" value="Unassembled WGS sequence"/>
</dbReference>
<organism evidence="1 2">
    <name type="scientific">Prorocentrum cordatum</name>
    <dbReference type="NCBI Taxonomy" id="2364126"/>
    <lineage>
        <taxon>Eukaryota</taxon>
        <taxon>Sar</taxon>
        <taxon>Alveolata</taxon>
        <taxon>Dinophyceae</taxon>
        <taxon>Prorocentrales</taxon>
        <taxon>Prorocentraceae</taxon>
        <taxon>Prorocentrum</taxon>
    </lineage>
</organism>
<dbReference type="EMBL" id="CAUYUJ010014954">
    <property type="protein sequence ID" value="CAK0848162.1"/>
    <property type="molecule type" value="Genomic_DNA"/>
</dbReference>
<accession>A0ABN9TQF7</accession>
<comment type="caution">
    <text evidence="1">The sequence shown here is derived from an EMBL/GenBank/DDBJ whole genome shotgun (WGS) entry which is preliminary data.</text>
</comment>
<protein>
    <submittedName>
        <fullName evidence="1">Uncharacterized protein</fullName>
    </submittedName>
</protein>
<keyword evidence="2" id="KW-1185">Reference proteome</keyword>
<sequence length="276" mass="28850">MKCCPVEGGRFLEMHNALPPSHPWAGGAVAEKERVLLALTSSVLDEMSTSASSRSPEDRGRLERLRTASDSYLHRCYAWGLLEVLDADLHRRTMQVTPAQEQRALVASLPQQWVKLLDFVYLWNSKVELEGKVLFVTADRGMQSFAESVALEGDQHGHKVPAVHLDDLNLRLSEDSVHGGKVLYEASQRPEATAFCGSTFSAATLAALAAEPPRPLSAGGAAEASAEVPAVAAAVTATGSGWLTDAAAAVSTGLGWLTGGAAAPAAAPAGPATAGA</sequence>
<name>A0ABN9TQF7_9DINO</name>
<gene>
    <name evidence="1" type="ORF">PCOR1329_LOCUS41177</name>
</gene>
<evidence type="ECO:0000313" key="1">
    <source>
        <dbReference type="EMBL" id="CAK0848162.1"/>
    </source>
</evidence>
<proteinExistence type="predicted"/>
<feature type="non-terminal residue" evidence="1">
    <location>
        <position position="276"/>
    </location>
</feature>
<evidence type="ECO:0000313" key="2">
    <source>
        <dbReference type="Proteomes" id="UP001189429"/>
    </source>
</evidence>
<reference evidence="1" key="1">
    <citation type="submission" date="2023-10" db="EMBL/GenBank/DDBJ databases">
        <authorList>
            <person name="Chen Y."/>
            <person name="Shah S."/>
            <person name="Dougan E. K."/>
            <person name="Thang M."/>
            <person name="Chan C."/>
        </authorList>
    </citation>
    <scope>NUCLEOTIDE SEQUENCE [LARGE SCALE GENOMIC DNA]</scope>
</reference>